<evidence type="ECO:0000256" key="1">
    <source>
        <dbReference type="ARBA" id="ARBA00001974"/>
    </source>
</evidence>
<comment type="caution">
    <text evidence="7">The sequence shown here is derived from an EMBL/GenBank/DDBJ whole genome shotgun (WGS) entry which is preliminary data.</text>
</comment>
<sequence length="432" mass="48347">MEPSLAVAAPPLPGWPPRRRTMAGGPSIALALEGQLRLDDQPALHRAVALARQSGARLLVLACRPQSRRLRGPHQRRLEAQALASLHARLVAQGVALLHHPQLTTAAALAELRPQVQPDAVLHAEESRLFATWPVAADRFPRVFSPFRRALERDPEPPLPPPDLAGLGDSWDDFPRAWLVPPVPPPAAPGAGSDPRSAFPFPGDEPTALARLQHYLFDSSGLRDYKATRNGLVGTEFSAKFSPFLGVGSLSVRRIWREVLRYQELHGADEGSEWMKQELLWREFFLWSEQKHGDAFHAPGGLQQRPPDWVEDRKRFARWTRGDAGHPLIDAQLNELLTTGYLSNRGRQWVASHFVNELRLPWTWGARFFEWALIDAHPALNTGNWAYLAGVGSDPRSFGGSPRRFDLERQVGLYDPEQTHRRLWAPPVPQPS</sequence>
<dbReference type="Gene3D" id="3.40.50.620">
    <property type="entry name" value="HUPs"/>
    <property type="match status" value="1"/>
</dbReference>
<dbReference type="InterPro" id="IPR036155">
    <property type="entry name" value="Crypto/Photolyase_N_sf"/>
</dbReference>
<name>A0ABU5RVN5_9CYAN</name>
<keyword evidence="4" id="KW-0157">Chromophore</keyword>
<accession>A0ABU5RVN5</accession>
<dbReference type="PRINTS" id="PR00147">
    <property type="entry name" value="DNAPHOTLYASE"/>
</dbReference>
<evidence type="ECO:0000256" key="3">
    <source>
        <dbReference type="ARBA" id="ARBA00022827"/>
    </source>
</evidence>
<evidence type="ECO:0000256" key="2">
    <source>
        <dbReference type="ARBA" id="ARBA00022630"/>
    </source>
</evidence>
<feature type="region of interest" description="Disordered" evidence="5">
    <location>
        <begin position="183"/>
        <end position="203"/>
    </location>
</feature>
<feature type="region of interest" description="Disordered" evidence="5">
    <location>
        <begin position="1"/>
        <end position="20"/>
    </location>
</feature>
<keyword evidence="2 4" id="KW-0285">Flavoprotein</keyword>
<dbReference type="Proteomes" id="UP001304461">
    <property type="component" value="Unassembled WGS sequence"/>
</dbReference>
<evidence type="ECO:0000313" key="8">
    <source>
        <dbReference type="Proteomes" id="UP001304461"/>
    </source>
</evidence>
<dbReference type="PROSITE" id="PS51645">
    <property type="entry name" value="PHR_CRY_ALPHA_BETA"/>
    <property type="match status" value="1"/>
</dbReference>
<dbReference type="SUPFAM" id="SSF48173">
    <property type="entry name" value="Cryptochrome/photolyase FAD-binding domain"/>
    <property type="match status" value="1"/>
</dbReference>
<dbReference type="InterPro" id="IPR002081">
    <property type="entry name" value="Cryptochrome/DNA_photolyase_1"/>
</dbReference>
<dbReference type="PANTHER" id="PTHR11455">
    <property type="entry name" value="CRYPTOCHROME"/>
    <property type="match status" value="1"/>
</dbReference>
<feature type="compositionally biased region" description="Low complexity" evidence="5">
    <location>
        <begin position="189"/>
        <end position="198"/>
    </location>
</feature>
<protein>
    <submittedName>
        <fullName evidence="7">FAD-binding domain-containing protein</fullName>
    </submittedName>
</protein>
<dbReference type="InterPro" id="IPR005101">
    <property type="entry name" value="Cryptochr/Photolyase_FAD-bd"/>
</dbReference>
<dbReference type="RefSeq" id="WP_323305818.1">
    <property type="nucleotide sequence ID" value="NZ_JAYGHX010000006.1"/>
</dbReference>
<keyword evidence="8" id="KW-1185">Reference proteome</keyword>
<dbReference type="Gene3D" id="1.25.40.80">
    <property type="match status" value="1"/>
</dbReference>
<evidence type="ECO:0000256" key="4">
    <source>
        <dbReference type="RuleBase" id="RU004182"/>
    </source>
</evidence>
<evidence type="ECO:0000313" key="7">
    <source>
        <dbReference type="EMBL" id="MEA5391834.1"/>
    </source>
</evidence>
<feature type="domain" description="Photolyase/cryptochrome alpha/beta" evidence="6">
    <location>
        <begin position="26"/>
        <end position="159"/>
    </location>
</feature>
<dbReference type="EMBL" id="JAYGHX010000006">
    <property type="protein sequence ID" value="MEA5391834.1"/>
    <property type="molecule type" value="Genomic_DNA"/>
</dbReference>
<dbReference type="Gene3D" id="1.10.579.10">
    <property type="entry name" value="DNA Cyclobutane Dipyrimidine Photolyase, subunit A, domain 3"/>
    <property type="match status" value="1"/>
</dbReference>
<comment type="similarity">
    <text evidence="4">Belongs to the DNA photolyase family.</text>
</comment>
<gene>
    <name evidence="7" type="ORF">VB738_11260</name>
</gene>
<dbReference type="InterPro" id="IPR014729">
    <property type="entry name" value="Rossmann-like_a/b/a_fold"/>
</dbReference>
<keyword evidence="3 4" id="KW-0274">FAD</keyword>
<dbReference type="InterPro" id="IPR036134">
    <property type="entry name" value="Crypto/Photolyase_FAD-like_sf"/>
</dbReference>
<evidence type="ECO:0000259" key="6">
    <source>
        <dbReference type="PROSITE" id="PS51645"/>
    </source>
</evidence>
<proteinExistence type="inferred from homology"/>
<dbReference type="SUPFAM" id="SSF52425">
    <property type="entry name" value="Cryptochrome/photolyase, N-terminal domain"/>
    <property type="match status" value="1"/>
</dbReference>
<dbReference type="PANTHER" id="PTHR11455:SF22">
    <property type="entry name" value="CRYPTOCHROME DASH"/>
    <property type="match status" value="1"/>
</dbReference>
<dbReference type="Pfam" id="PF03441">
    <property type="entry name" value="FAD_binding_7"/>
    <property type="match status" value="1"/>
</dbReference>
<evidence type="ECO:0000256" key="5">
    <source>
        <dbReference type="SAM" id="MobiDB-lite"/>
    </source>
</evidence>
<dbReference type="InterPro" id="IPR006050">
    <property type="entry name" value="DNA_photolyase_N"/>
</dbReference>
<organism evidence="7 8">
    <name type="scientific">Cyanobium gracile UHCC 0139</name>
    <dbReference type="NCBI Taxonomy" id="3110308"/>
    <lineage>
        <taxon>Bacteria</taxon>
        <taxon>Bacillati</taxon>
        <taxon>Cyanobacteriota</taxon>
        <taxon>Cyanophyceae</taxon>
        <taxon>Synechococcales</taxon>
        <taxon>Prochlorococcaceae</taxon>
        <taxon>Cyanobium</taxon>
    </lineage>
</organism>
<comment type="cofactor">
    <cofactor evidence="1">
        <name>FAD</name>
        <dbReference type="ChEBI" id="CHEBI:57692"/>
    </cofactor>
</comment>
<reference evidence="7 8" key="1">
    <citation type="submission" date="2023-12" db="EMBL/GenBank/DDBJ databases">
        <title>Baltic Sea Cyanobacteria.</title>
        <authorList>
            <person name="Delbaje E."/>
            <person name="Fewer D.P."/>
            <person name="Shishido T.K."/>
        </authorList>
    </citation>
    <scope>NUCLEOTIDE SEQUENCE [LARGE SCALE GENOMIC DNA]</scope>
    <source>
        <strain evidence="7 8">UHCC 0139</strain>
    </source>
</reference>